<dbReference type="Proteomes" id="UP001558613">
    <property type="component" value="Unassembled WGS sequence"/>
</dbReference>
<organism evidence="1 2">
    <name type="scientific">Cirrhinus molitorella</name>
    <name type="common">mud carp</name>
    <dbReference type="NCBI Taxonomy" id="172907"/>
    <lineage>
        <taxon>Eukaryota</taxon>
        <taxon>Metazoa</taxon>
        <taxon>Chordata</taxon>
        <taxon>Craniata</taxon>
        <taxon>Vertebrata</taxon>
        <taxon>Euteleostomi</taxon>
        <taxon>Actinopterygii</taxon>
        <taxon>Neopterygii</taxon>
        <taxon>Teleostei</taxon>
        <taxon>Ostariophysi</taxon>
        <taxon>Cypriniformes</taxon>
        <taxon>Cyprinidae</taxon>
        <taxon>Labeoninae</taxon>
        <taxon>Labeonini</taxon>
        <taxon>Cirrhinus</taxon>
    </lineage>
</organism>
<proteinExistence type="predicted"/>
<name>A0ABR3N0T7_9TELE</name>
<dbReference type="InterPro" id="IPR012337">
    <property type="entry name" value="RNaseH-like_sf"/>
</dbReference>
<dbReference type="EMBL" id="JAYMGO010000007">
    <property type="protein sequence ID" value="KAL1270493.1"/>
    <property type="molecule type" value="Genomic_DNA"/>
</dbReference>
<comment type="caution">
    <text evidence="1">The sequence shown here is derived from an EMBL/GenBank/DDBJ whole genome shotgun (WGS) entry which is preliminary data.</text>
</comment>
<accession>A0ABR3N0T7</accession>
<reference evidence="1 2" key="1">
    <citation type="submission" date="2023-09" db="EMBL/GenBank/DDBJ databases">
        <authorList>
            <person name="Wang M."/>
        </authorList>
    </citation>
    <scope>NUCLEOTIDE SEQUENCE [LARGE SCALE GENOMIC DNA]</scope>
    <source>
        <strain evidence="1">GT-2023</strain>
        <tissue evidence="1">Liver</tissue>
    </source>
</reference>
<evidence type="ECO:0000313" key="1">
    <source>
        <dbReference type="EMBL" id="KAL1270493.1"/>
    </source>
</evidence>
<protein>
    <submittedName>
        <fullName evidence="1">Uncharacterized protein</fullName>
    </submittedName>
</protein>
<evidence type="ECO:0000313" key="2">
    <source>
        <dbReference type="Proteomes" id="UP001558613"/>
    </source>
</evidence>
<dbReference type="SUPFAM" id="SSF53098">
    <property type="entry name" value="Ribonuclease H-like"/>
    <property type="match status" value="1"/>
</dbReference>
<sequence>MSLPDWGTKQKMIDRVLEQLPAIRQVLTDDRKHGHLNKTWQDVSVLESINSALKPLADFTDDLSGEKYVTVSSVKPVLDLLKGELLSPDPKDTILTDNIKTKLCAVLDQKYSPAKLQELLRKVTPLDQRYRGHFGEAAICLTKQWQKMMWIQHLLHKKDEAV</sequence>
<gene>
    <name evidence="1" type="ORF">QQF64_029509</name>
</gene>
<keyword evidence="2" id="KW-1185">Reference proteome</keyword>